<dbReference type="EMBL" id="BMLM01000001">
    <property type="protein sequence ID" value="GGN79879.1"/>
    <property type="molecule type" value="Genomic_DNA"/>
</dbReference>
<dbReference type="InterPro" id="IPR001296">
    <property type="entry name" value="Glyco_trans_1"/>
</dbReference>
<dbReference type="InterPro" id="IPR028098">
    <property type="entry name" value="Glyco_trans_4-like_N"/>
</dbReference>
<dbReference type="Pfam" id="PF13579">
    <property type="entry name" value="Glyco_trans_4_4"/>
    <property type="match status" value="1"/>
</dbReference>
<evidence type="ECO:0000259" key="4">
    <source>
        <dbReference type="Pfam" id="PF00534"/>
    </source>
</evidence>
<feature type="region of interest" description="Disordered" evidence="3">
    <location>
        <begin position="94"/>
        <end position="122"/>
    </location>
</feature>
<dbReference type="SUPFAM" id="SSF53756">
    <property type="entry name" value="UDP-Glycosyltransferase/glycogen phosphorylase"/>
    <property type="match status" value="1"/>
</dbReference>
<dbReference type="Proteomes" id="UP000626982">
    <property type="component" value="Unassembled WGS sequence"/>
</dbReference>
<feature type="compositionally biased region" description="Basic and acidic residues" evidence="3">
    <location>
        <begin position="94"/>
        <end position="110"/>
    </location>
</feature>
<protein>
    <recommendedName>
        <fullName evidence="8">D-inositol 3-phosphate glycosyltransferase</fullName>
    </recommendedName>
</protein>
<dbReference type="PANTHER" id="PTHR12526:SF629">
    <property type="entry name" value="TEICHURONIC ACID BIOSYNTHESIS GLYCOSYLTRANSFERASE TUAH-RELATED"/>
    <property type="match status" value="1"/>
</dbReference>
<proteinExistence type="predicted"/>
<dbReference type="Pfam" id="PF00534">
    <property type="entry name" value="Glycos_transf_1"/>
    <property type="match status" value="1"/>
</dbReference>
<evidence type="ECO:0000259" key="5">
    <source>
        <dbReference type="Pfam" id="PF13579"/>
    </source>
</evidence>
<keyword evidence="1" id="KW-0328">Glycosyltransferase</keyword>
<dbReference type="Gene3D" id="3.40.50.2000">
    <property type="entry name" value="Glycogen Phosphorylase B"/>
    <property type="match status" value="2"/>
</dbReference>
<evidence type="ECO:0000256" key="2">
    <source>
        <dbReference type="ARBA" id="ARBA00022679"/>
    </source>
</evidence>
<name>A0ABQ2KFA1_9MICO</name>
<feature type="region of interest" description="Disordered" evidence="3">
    <location>
        <begin position="1"/>
        <end position="20"/>
    </location>
</feature>
<evidence type="ECO:0000313" key="7">
    <source>
        <dbReference type="Proteomes" id="UP000626982"/>
    </source>
</evidence>
<organism evidence="6 7">
    <name type="scientific">Agrococcus terreus</name>
    <dbReference type="NCBI Taxonomy" id="574649"/>
    <lineage>
        <taxon>Bacteria</taxon>
        <taxon>Bacillati</taxon>
        <taxon>Actinomycetota</taxon>
        <taxon>Actinomycetes</taxon>
        <taxon>Micrococcales</taxon>
        <taxon>Microbacteriaceae</taxon>
        <taxon>Agrococcus</taxon>
    </lineage>
</organism>
<feature type="domain" description="Glycosyl transferase family 1" evidence="4">
    <location>
        <begin position="307"/>
        <end position="462"/>
    </location>
</feature>
<evidence type="ECO:0000313" key="6">
    <source>
        <dbReference type="EMBL" id="GGN79879.1"/>
    </source>
</evidence>
<keyword evidence="2" id="KW-0808">Transferase</keyword>
<gene>
    <name evidence="6" type="ORF">GCM10010968_07200</name>
</gene>
<comment type="caution">
    <text evidence="6">The sequence shown here is derived from an EMBL/GenBank/DDBJ whole genome shotgun (WGS) entry which is preliminary data.</text>
</comment>
<sequence>MRQREQIATPMTELPSRPEPRSGLRAVVVAMKPQIAGRIRRNILTLLELGFEVTVVNSTPRPDFFQGLEHPRLSADFVEVRSLAVRYQARMTRKKDERQARWEREKERRAQSLRAPAPDAPGWMKGELPCAETIYRAWTSKRVRQVRKEFDAARRKADRRATKLLRSTRRKRDLTIRDQLKQIHLVNRFVEFWRLSPDRIAEHRPDLVVSSDLPGLVGASIAARRLGVPHLHDCHELYLESTTLRPFEKKVLEPVEKAYMRRADAVVVVNETIRDEYERRYGVRGTVLRNAAPAVPEKVRADPVDLRARAGIPESSNVVLYQGGLVPGRGLDVCVRAATGFADGVHLILIGRGKSLDELTALAHELRVTDRVHFLPAVEPAELPAYTAAADVGVIPYQPVSRNNEYALPNKVFEYTGAGIPFVAADLRELRRVATTARCGEVYDPFDSEALAAAVGAVLDGDAYSTYRRNAVAFGRENTWETERTILVSEIERLTARG</sequence>
<evidence type="ECO:0000256" key="3">
    <source>
        <dbReference type="SAM" id="MobiDB-lite"/>
    </source>
</evidence>
<reference evidence="7" key="1">
    <citation type="journal article" date="2019" name="Int. J. Syst. Evol. Microbiol.">
        <title>The Global Catalogue of Microorganisms (GCM) 10K type strain sequencing project: providing services to taxonomists for standard genome sequencing and annotation.</title>
        <authorList>
            <consortium name="The Broad Institute Genomics Platform"/>
            <consortium name="The Broad Institute Genome Sequencing Center for Infectious Disease"/>
            <person name="Wu L."/>
            <person name="Ma J."/>
        </authorList>
    </citation>
    <scope>NUCLEOTIDE SEQUENCE [LARGE SCALE GENOMIC DNA]</scope>
    <source>
        <strain evidence="7">CGMCC 1.6960</strain>
    </source>
</reference>
<accession>A0ABQ2KFA1</accession>
<evidence type="ECO:0000256" key="1">
    <source>
        <dbReference type="ARBA" id="ARBA00022676"/>
    </source>
</evidence>
<feature type="domain" description="Glycosyltransferase subfamily 4-like N-terminal" evidence="5">
    <location>
        <begin position="182"/>
        <end position="285"/>
    </location>
</feature>
<dbReference type="PANTHER" id="PTHR12526">
    <property type="entry name" value="GLYCOSYLTRANSFERASE"/>
    <property type="match status" value="1"/>
</dbReference>
<keyword evidence="7" id="KW-1185">Reference proteome</keyword>
<evidence type="ECO:0008006" key="8">
    <source>
        <dbReference type="Google" id="ProtNLM"/>
    </source>
</evidence>